<keyword evidence="3" id="KW-0808">Transferase</keyword>
<evidence type="ECO:0000313" key="4">
    <source>
        <dbReference type="Proteomes" id="UP000634522"/>
    </source>
</evidence>
<feature type="compositionally biased region" description="Acidic residues" evidence="1">
    <location>
        <begin position="187"/>
        <end position="201"/>
    </location>
</feature>
<proteinExistence type="predicted"/>
<dbReference type="Gene3D" id="3.40.1190.20">
    <property type="match status" value="1"/>
</dbReference>
<dbReference type="EMBL" id="WTVS01000017">
    <property type="protein sequence ID" value="NMF97686.1"/>
    <property type="molecule type" value="Genomic_DNA"/>
</dbReference>
<gene>
    <name evidence="3" type="ORF">GPA27_09830</name>
</gene>
<evidence type="ECO:0000313" key="3">
    <source>
        <dbReference type="EMBL" id="NMF97686.1"/>
    </source>
</evidence>
<keyword evidence="4" id="KW-1185">Reference proteome</keyword>
<evidence type="ECO:0000256" key="1">
    <source>
        <dbReference type="SAM" id="MobiDB-lite"/>
    </source>
</evidence>
<dbReference type="InterPro" id="IPR029056">
    <property type="entry name" value="Ribokinase-like"/>
</dbReference>
<feature type="domain" description="Pyridoxamine kinase/Phosphomethylpyrimidine kinase" evidence="2">
    <location>
        <begin position="206"/>
        <end position="302"/>
    </location>
</feature>
<feature type="domain" description="Pyridoxamine kinase/Phosphomethylpyrimidine kinase" evidence="2">
    <location>
        <begin position="19"/>
        <end position="154"/>
    </location>
</feature>
<reference evidence="3 4" key="1">
    <citation type="submission" date="2019-12" db="EMBL/GenBank/DDBJ databases">
        <title>Comparative genomics gives insights into the taxonomy of the Azoarcus-Aromatoleum group and reveals separate origins of nif in the plant-associated Azoarcus and non-plant-associated Aromatoleum sub-groups.</title>
        <authorList>
            <person name="Lafos M."/>
            <person name="Maluk M."/>
            <person name="Batista M."/>
            <person name="Junghare M."/>
            <person name="Carmona M."/>
            <person name="Faoro H."/>
            <person name="Cruz L.M."/>
            <person name="Battistoni F."/>
            <person name="De Souza E."/>
            <person name="Pedrosa F."/>
            <person name="Chen W.-M."/>
            <person name="Poole P.S."/>
            <person name="Dixon R.A."/>
            <person name="James E.K."/>
        </authorList>
    </citation>
    <scope>NUCLEOTIDE SEQUENCE [LARGE SCALE GENOMIC DNA]</scope>
    <source>
        <strain evidence="3 4">T</strain>
    </source>
</reference>
<dbReference type="PANTHER" id="PTHR20858">
    <property type="entry name" value="PHOSPHOMETHYLPYRIMIDINE KINASE"/>
    <property type="match status" value="1"/>
</dbReference>
<dbReference type="PANTHER" id="PTHR20858:SF17">
    <property type="entry name" value="HYDROXYMETHYLPYRIMIDINE_PHOSPHOMETHYLPYRIMIDINE KINASE THI20-RELATED"/>
    <property type="match status" value="1"/>
</dbReference>
<dbReference type="Pfam" id="PF08543">
    <property type="entry name" value="Phos_pyr_kin"/>
    <property type="match status" value="2"/>
</dbReference>
<organism evidence="3 4">
    <name type="scientific">Aromatoleum toluolicum</name>
    <dbReference type="NCBI Taxonomy" id="90060"/>
    <lineage>
        <taxon>Bacteria</taxon>
        <taxon>Pseudomonadati</taxon>
        <taxon>Pseudomonadota</taxon>
        <taxon>Betaproteobacteria</taxon>
        <taxon>Rhodocyclales</taxon>
        <taxon>Rhodocyclaceae</taxon>
        <taxon>Aromatoleum</taxon>
    </lineage>
</organism>
<name>A0ABX1NEJ4_9RHOO</name>
<evidence type="ECO:0000259" key="2">
    <source>
        <dbReference type="Pfam" id="PF08543"/>
    </source>
</evidence>
<dbReference type="RefSeq" id="WP_169139988.1">
    <property type="nucleotide sequence ID" value="NZ_WTVS01000017.1"/>
</dbReference>
<dbReference type="SUPFAM" id="SSF53613">
    <property type="entry name" value="Ribokinase-like"/>
    <property type="match status" value="1"/>
</dbReference>
<keyword evidence="3" id="KW-0418">Kinase</keyword>
<protein>
    <submittedName>
        <fullName evidence="3">Hydroxymethylpyrimidine/phosphomethylpyrimidine kinase</fullName>
    </submittedName>
</protein>
<dbReference type="InterPro" id="IPR013749">
    <property type="entry name" value="PM/HMP-P_kinase-1"/>
</dbReference>
<accession>A0ABX1NEJ4</accession>
<feature type="region of interest" description="Disordered" evidence="1">
    <location>
        <begin position="182"/>
        <end position="201"/>
    </location>
</feature>
<dbReference type="Proteomes" id="UP000634522">
    <property type="component" value="Unassembled WGS sequence"/>
</dbReference>
<comment type="caution">
    <text evidence="3">The sequence shown here is derived from an EMBL/GenBank/DDBJ whole genome shotgun (WGS) entry which is preliminary data.</text>
</comment>
<dbReference type="GO" id="GO:0016301">
    <property type="term" value="F:kinase activity"/>
    <property type="evidence" value="ECO:0007669"/>
    <property type="project" value="UniProtKB-KW"/>
</dbReference>
<sequence>MPLGFTAVPPVVLCFATSDATAGSGLQSDVLTLASMGCHPLSVVAAISVRDTRGVEELLALDSEAVDAQARALLEDIPVQAFKLGMVGSVENVAAIAEILSDYPDIPLVLEPALSIVDGEEAAGEDMLAALAELVLPQVTVLVASRSEVLQLAALTPPGDGDDESDEAVDADEFDELGELFAPGAMEGDDDGDEDDADEDDDALSLADAIARVLGRGVGYVLLTGAGEPGPQLINVLVGREGVVRTDAWERLPGRFLGAGATLAAALVGALAHGMTVAEAMREAQEFTWQALSSAYRPGMGMAVPDRFFWARANEDDDGKA</sequence>